<evidence type="ECO:0000313" key="3">
    <source>
        <dbReference type="Proteomes" id="UP000242188"/>
    </source>
</evidence>
<comment type="caution">
    <text evidence="2">The sequence shown here is derived from an EMBL/GenBank/DDBJ whole genome shotgun (WGS) entry which is preliminary data.</text>
</comment>
<feature type="compositionally biased region" description="Basic and acidic residues" evidence="1">
    <location>
        <begin position="93"/>
        <end position="106"/>
    </location>
</feature>
<name>A0A210Q1Y3_MIZYE</name>
<evidence type="ECO:0000313" key="2">
    <source>
        <dbReference type="EMBL" id="OWF42768.1"/>
    </source>
</evidence>
<reference evidence="2 3" key="1">
    <citation type="journal article" date="2017" name="Nat. Ecol. Evol.">
        <title>Scallop genome provides insights into evolution of bilaterian karyotype and development.</title>
        <authorList>
            <person name="Wang S."/>
            <person name="Zhang J."/>
            <person name="Jiao W."/>
            <person name="Li J."/>
            <person name="Xun X."/>
            <person name="Sun Y."/>
            <person name="Guo X."/>
            <person name="Huan P."/>
            <person name="Dong B."/>
            <person name="Zhang L."/>
            <person name="Hu X."/>
            <person name="Sun X."/>
            <person name="Wang J."/>
            <person name="Zhao C."/>
            <person name="Wang Y."/>
            <person name="Wang D."/>
            <person name="Huang X."/>
            <person name="Wang R."/>
            <person name="Lv J."/>
            <person name="Li Y."/>
            <person name="Zhang Z."/>
            <person name="Liu B."/>
            <person name="Lu W."/>
            <person name="Hui Y."/>
            <person name="Liang J."/>
            <person name="Zhou Z."/>
            <person name="Hou R."/>
            <person name="Li X."/>
            <person name="Liu Y."/>
            <person name="Li H."/>
            <person name="Ning X."/>
            <person name="Lin Y."/>
            <person name="Zhao L."/>
            <person name="Xing Q."/>
            <person name="Dou J."/>
            <person name="Li Y."/>
            <person name="Mao J."/>
            <person name="Guo H."/>
            <person name="Dou H."/>
            <person name="Li T."/>
            <person name="Mu C."/>
            <person name="Jiang W."/>
            <person name="Fu Q."/>
            <person name="Fu X."/>
            <person name="Miao Y."/>
            <person name="Liu J."/>
            <person name="Yu Q."/>
            <person name="Li R."/>
            <person name="Liao H."/>
            <person name="Li X."/>
            <person name="Kong Y."/>
            <person name="Jiang Z."/>
            <person name="Chourrout D."/>
            <person name="Li R."/>
            <person name="Bao Z."/>
        </authorList>
    </citation>
    <scope>NUCLEOTIDE SEQUENCE [LARGE SCALE GENOMIC DNA]</scope>
    <source>
        <strain evidence="2 3">PY_sf001</strain>
    </source>
</reference>
<organism evidence="2 3">
    <name type="scientific">Mizuhopecten yessoensis</name>
    <name type="common">Japanese scallop</name>
    <name type="synonym">Patinopecten yessoensis</name>
    <dbReference type="NCBI Taxonomy" id="6573"/>
    <lineage>
        <taxon>Eukaryota</taxon>
        <taxon>Metazoa</taxon>
        <taxon>Spiralia</taxon>
        <taxon>Lophotrochozoa</taxon>
        <taxon>Mollusca</taxon>
        <taxon>Bivalvia</taxon>
        <taxon>Autobranchia</taxon>
        <taxon>Pteriomorphia</taxon>
        <taxon>Pectinida</taxon>
        <taxon>Pectinoidea</taxon>
        <taxon>Pectinidae</taxon>
        <taxon>Mizuhopecten</taxon>
    </lineage>
</organism>
<dbReference type="AlphaFoldDB" id="A0A210Q1Y3"/>
<keyword evidence="3" id="KW-1185">Reference proteome</keyword>
<feature type="region of interest" description="Disordered" evidence="1">
    <location>
        <begin position="258"/>
        <end position="279"/>
    </location>
</feature>
<proteinExistence type="predicted"/>
<feature type="region of interest" description="Disordered" evidence="1">
    <location>
        <begin position="87"/>
        <end position="146"/>
    </location>
</feature>
<feature type="compositionally biased region" description="Basic and acidic residues" evidence="1">
    <location>
        <begin position="259"/>
        <end position="279"/>
    </location>
</feature>
<feature type="region of interest" description="Disordered" evidence="1">
    <location>
        <begin position="161"/>
        <end position="225"/>
    </location>
</feature>
<protein>
    <submittedName>
        <fullName evidence="2">Uncharacterized protein</fullName>
    </submittedName>
</protein>
<gene>
    <name evidence="2" type="ORF">KP79_PYT07202</name>
</gene>
<feature type="compositionally biased region" description="Polar residues" evidence="1">
    <location>
        <begin position="118"/>
        <end position="135"/>
    </location>
</feature>
<evidence type="ECO:0000256" key="1">
    <source>
        <dbReference type="SAM" id="MobiDB-lite"/>
    </source>
</evidence>
<accession>A0A210Q1Y3</accession>
<dbReference type="Proteomes" id="UP000242188">
    <property type="component" value="Unassembled WGS sequence"/>
</dbReference>
<feature type="compositionally biased region" description="Polar residues" evidence="1">
    <location>
        <begin position="171"/>
        <end position="190"/>
    </location>
</feature>
<feature type="compositionally biased region" description="Basic and acidic residues" evidence="1">
    <location>
        <begin position="136"/>
        <end position="146"/>
    </location>
</feature>
<dbReference type="EMBL" id="NEDP02005224">
    <property type="protein sequence ID" value="OWF42768.1"/>
    <property type="molecule type" value="Genomic_DNA"/>
</dbReference>
<sequence length="334" mass="38640">MLKTRRPVQEHESGIGIKLDYSNTYFDNEILDSELESKLAQIGRERYRVRVERNETLKEARKVAENMQQLSDAIKKGAIGDSVSIFSGGKVGKHVDEKDKISDKSSEASVDNLCNEVNRINTNGNQQDSGTTSEARGSDTDSDKPRRAMNTLTMFALSMQKFSSPIRHRNPIQTPNEPRTKQENTPARSSHPQKRHAHSAFARAPTQRAFSRLDRRPKSQRPVTFRQRRVKDGEVLEAVDVMPVMVYEINLHKRKQTRSRRELQEMSKMEQKEHSLKVDREEERKQKLFNWAKGSSGLEGRIQCFVKNCEEFNRKRQPHEIVFDSPRRSKTVMF</sequence>
<dbReference type="OrthoDB" id="6135859at2759"/>